<feature type="compositionally biased region" description="Polar residues" evidence="1">
    <location>
        <begin position="173"/>
        <end position="183"/>
    </location>
</feature>
<reference evidence="2 3" key="1">
    <citation type="journal article" date="2017" name="Mol. Biol. Evol.">
        <title>The 4-celled Tetrabaena socialis nuclear genome reveals the essential components for genetic control of cell number at the origin of multicellularity in the volvocine lineage.</title>
        <authorList>
            <person name="Featherston J."/>
            <person name="Arakaki Y."/>
            <person name="Hanschen E.R."/>
            <person name="Ferris P.J."/>
            <person name="Michod R.E."/>
            <person name="Olson B.J.S.C."/>
            <person name="Nozaki H."/>
            <person name="Durand P.M."/>
        </authorList>
    </citation>
    <scope>NUCLEOTIDE SEQUENCE [LARGE SCALE GENOMIC DNA]</scope>
    <source>
        <strain evidence="2 3">NIES-571</strain>
    </source>
</reference>
<feature type="compositionally biased region" description="Low complexity" evidence="1">
    <location>
        <begin position="214"/>
        <end position="225"/>
    </location>
</feature>
<evidence type="ECO:0000313" key="2">
    <source>
        <dbReference type="EMBL" id="PNH02211.1"/>
    </source>
</evidence>
<keyword evidence="3" id="KW-1185">Reference proteome</keyword>
<name>A0A2J7ZPM3_9CHLO</name>
<protein>
    <submittedName>
        <fullName evidence="2">Uncharacterized protein</fullName>
    </submittedName>
</protein>
<feature type="region of interest" description="Disordered" evidence="1">
    <location>
        <begin position="25"/>
        <end position="48"/>
    </location>
</feature>
<gene>
    <name evidence="2" type="ORF">TSOC_011825</name>
</gene>
<comment type="caution">
    <text evidence="2">The sequence shown here is derived from an EMBL/GenBank/DDBJ whole genome shotgun (WGS) entry which is preliminary data.</text>
</comment>
<feature type="compositionally biased region" description="Low complexity" evidence="1">
    <location>
        <begin position="197"/>
        <end position="206"/>
    </location>
</feature>
<accession>A0A2J7ZPM3</accession>
<sequence>MDKTCNTRIRWLHVFTARLKAKQGPRDCQEAAAGDDAPSGAASSGSQPTTARVRLTVYCASAWPCEGNRWSASKAARASAGSHWHAAYDASRASACGASASPLAAARAPPWKVAKASRTRIVSSSLQLKSFKSQTKAWPTRDSGCGTTSIRSSLPQHASRFVKPVQSLAFASMQDSRSTSQPSGLRPARRSSRSQRGSKPPASAGATGSGSGSGSAPAVGGSASGITCLKDAHRTQCVATSTAKRHQAASASASAPGPSRSLPNVCAEVAEK</sequence>
<feature type="region of interest" description="Disordered" evidence="1">
    <location>
        <begin position="137"/>
        <end position="158"/>
    </location>
</feature>
<organism evidence="2 3">
    <name type="scientific">Tetrabaena socialis</name>
    <dbReference type="NCBI Taxonomy" id="47790"/>
    <lineage>
        <taxon>Eukaryota</taxon>
        <taxon>Viridiplantae</taxon>
        <taxon>Chlorophyta</taxon>
        <taxon>core chlorophytes</taxon>
        <taxon>Chlorophyceae</taxon>
        <taxon>CS clade</taxon>
        <taxon>Chlamydomonadales</taxon>
        <taxon>Tetrabaenaceae</taxon>
        <taxon>Tetrabaena</taxon>
    </lineage>
</organism>
<evidence type="ECO:0000256" key="1">
    <source>
        <dbReference type="SAM" id="MobiDB-lite"/>
    </source>
</evidence>
<evidence type="ECO:0000313" key="3">
    <source>
        <dbReference type="Proteomes" id="UP000236333"/>
    </source>
</evidence>
<proteinExistence type="predicted"/>
<feature type="compositionally biased region" description="Polar residues" evidence="1">
    <location>
        <begin position="145"/>
        <end position="156"/>
    </location>
</feature>
<feature type="region of interest" description="Disordered" evidence="1">
    <location>
        <begin position="172"/>
        <end position="225"/>
    </location>
</feature>
<feature type="compositionally biased region" description="Low complexity" evidence="1">
    <location>
        <begin position="31"/>
        <end position="48"/>
    </location>
</feature>
<dbReference type="Proteomes" id="UP000236333">
    <property type="component" value="Unassembled WGS sequence"/>
</dbReference>
<dbReference type="EMBL" id="PGGS01000699">
    <property type="protein sequence ID" value="PNH02211.1"/>
    <property type="molecule type" value="Genomic_DNA"/>
</dbReference>
<dbReference type="AlphaFoldDB" id="A0A2J7ZPM3"/>
<feature type="region of interest" description="Disordered" evidence="1">
    <location>
        <begin position="237"/>
        <end position="272"/>
    </location>
</feature>